<comment type="similarity">
    <text evidence="2">Belongs to the bZIP family.</text>
</comment>
<feature type="region of interest" description="Disordered" evidence="7">
    <location>
        <begin position="286"/>
        <end position="331"/>
    </location>
</feature>
<dbReference type="InterPro" id="IPR046347">
    <property type="entry name" value="bZIP_sf"/>
</dbReference>
<proteinExistence type="inferred from homology"/>
<feature type="compositionally biased region" description="Basic and acidic residues" evidence="7">
    <location>
        <begin position="370"/>
        <end position="402"/>
    </location>
</feature>
<evidence type="ECO:0000259" key="8">
    <source>
        <dbReference type="PROSITE" id="PS50217"/>
    </source>
</evidence>
<evidence type="ECO:0000313" key="10">
    <source>
        <dbReference type="EMBL" id="CAA7403847.1"/>
    </source>
</evidence>
<feature type="compositionally biased region" description="Polar residues" evidence="7">
    <location>
        <begin position="145"/>
        <end position="160"/>
    </location>
</feature>
<accession>A0A7I8L1C4</accession>
<dbReference type="AlphaFoldDB" id="A0A7I8L1C4"/>
<keyword evidence="5" id="KW-0804">Transcription</keyword>
<keyword evidence="4" id="KW-0238">DNA-binding</keyword>
<dbReference type="PROSITE" id="PS00036">
    <property type="entry name" value="BZIP_BASIC"/>
    <property type="match status" value="1"/>
</dbReference>
<keyword evidence="3" id="KW-0805">Transcription regulation</keyword>
<feature type="compositionally biased region" description="Basic and acidic residues" evidence="7">
    <location>
        <begin position="302"/>
        <end position="331"/>
    </location>
</feature>
<evidence type="ECO:0000313" key="11">
    <source>
        <dbReference type="Proteomes" id="UP000663760"/>
    </source>
</evidence>
<feature type="domain" description="BZIP" evidence="8">
    <location>
        <begin position="308"/>
        <end position="371"/>
    </location>
</feature>
<feature type="compositionally biased region" description="Low complexity" evidence="7">
    <location>
        <begin position="176"/>
        <end position="197"/>
    </location>
</feature>
<dbReference type="OrthoDB" id="1642657at2759"/>
<feature type="compositionally biased region" description="Low complexity" evidence="7">
    <location>
        <begin position="7"/>
        <end position="36"/>
    </location>
</feature>
<dbReference type="CDD" id="cd14702">
    <property type="entry name" value="bZIP_plant_GBF1"/>
    <property type="match status" value="1"/>
</dbReference>
<keyword evidence="6" id="KW-0539">Nucleus</keyword>
<dbReference type="PANTHER" id="PTHR45967:SF2">
    <property type="entry name" value="BZIP TRANSCRIPTION FACTOR 68"/>
    <property type="match status" value="1"/>
</dbReference>
<dbReference type="GO" id="GO:0005634">
    <property type="term" value="C:nucleus"/>
    <property type="evidence" value="ECO:0007669"/>
    <property type="project" value="UniProtKB-SubCell"/>
</dbReference>
<dbReference type="Gene3D" id="1.20.5.170">
    <property type="match status" value="1"/>
</dbReference>
<dbReference type="EMBL" id="LR743597">
    <property type="protein sequence ID" value="CAA2627777.1"/>
    <property type="molecule type" value="Genomic_DNA"/>
</dbReference>
<dbReference type="InterPro" id="IPR045314">
    <property type="entry name" value="bZIP_plant_GBF1"/>
</dbReference>
<evidence type="ECO:0000256" key="4">
    <source>
        <dbReference type="ARBA" id="ARBA00023125"/>
    </source>
</evidence>
<dbReference type="SUPFAM" id="SSF57959">
    <property type="entry name" value="Leucine zipper domain"/>
    <property type="match status" value="1"/>
</dbReference>
<gene>
    <name evidence="9" type="ORF">SI7747_10013427</name>
    <name evidence="10" type="ORF">SI8410_10014525</name>
</gene>
<evidence type="ECO:0000256" key="2">
    <source>
        <dbReference type="ARBA" id="ARBA00007163"/>
    </source>
</evidence>
<reference evidence="10" key="1">
    <citation type="submission" date="2020-02" db="EMBL/GenBank/DDBJ databases">
        <authorList>
            <person name="Scholz U."/>
            <person name="Mascher M."/>
            <person name="Fiebig A."/>
        </authorList>
    </citation>
    <scope>NUCLEOTIDE SEQUENCE</scope>
</reference>
<evidence type="ECO:0000256" key="7">
    <source>
        <dbReference type="SAM" id="MobiDB-lite"/>
    </source>
</evidence>
<feature type="region of interest" description="Disordered" evidence="7">
    <location>
        <begin position="1"/>
        <end position="36"/>
    </location>
</feature>
<dbReference type="EMBL" id="LR746273">
    <property type="protein sequence ID" value="CAA7403847.1"/>
    <property type="molecule type" value="Genomic_DNA"/>
</dbReference>
<evidence type="ECO:0000313" key="9">
    <source>
        <dbReference type="EMBL" id="CAA2627777.1"/>
    </source>
</evidence>
<protein>
    <recommendedName>
        <fullName evidence="8">BZIP domain-containing protein</fullName>
    </recommendedName>
</protein>
<dbReference type="InterPro" id="IPR012900">
    <property type="entry name" value="MFMR"/>
</dbReference>
<evidence type="ECO:0000256" key="1">
    <source>
        <dbReference type="ARBA" id="ARBA00004123"/>
    </source>
</evidence>
<evidence type="ECO:0000256" key="6">
    <source>
        <dbReference type="ARBA" id="ARBA00023242"/>
    </source>
</evidence>
<sequence>MGSGETAPPSKVPPKASSAQEQTPATSSSPVTTATSSAAVVYPDWSGFQAYSPVPPHGFFPPVVSSPQTHPYMWGTQNMMTPYGTPPPPFVMYPHAGVYVHPSVPPGAHPFNPYAVPSPGGNPEAFSAGPEVDGKSSEGKEGSNLKRSNGSLGNLNSIAGKSTKETGKPSGASANGGFSQSDSGSEGSSEGSDADSQNDSQGKTAGGEDSVDVRASRNGGTTRGSQNGSARAPAHGPVTQPMPMMPVLPAGGPGAVSGPTTNLNIGMDYWGSPAIAPMRGKVHNAPGGVLVSPGQSVPSELRLQDERELKRERRKQSNRESARRSRLRKQAECDELAQRVESLQQENATLTAEVTRVRKDYEQLLSENNSLKERVGQITKGTEDLQQSRKEDDSAGDDREGPVDSSAGAAL</sequence>
<keyword evidence="11" id="KW-1185">Reference proteome</keyword>
<evidence type="ECO:0000256" key="5">
    <source>
        <dbReference type="ARBA" id="ARBA00023163"/>
    </source>
</evidence>
<feature type="compositionally biased region" description="Polar residues" evidence="7">
    <location>
        <begin position="218"/>
        <end position="229"/>
    </location>
</feature>
<dbReference type="SMART" id="SM00338">
    <property type="entry name" value="BRLZ"/>
    <property type="match status" value="1"/>
</dbReference>
<dbReference type="PROSITE" id="PS50217">
    <property type="entry name" value="BZIP"/>
    <property type="match status" value="1"/>
</dbReference>
<feature type="compositionally biased region" description="Basic and acidic residues" evidence="7">
    <location>
        <begin position="132"/>
        <end position="144"/>
    </location>
</feature>
<dbReference type="InterPro" id="IPR004827">
    <property type="entry name" value="bZIP"/>
</dbReference>
<dbReference type="Pfam" id="PF16596">
    <property type="entry name" value="MFMR_assoc"/>
    <property type="match status" value="1"/>
</dbReference>
<dbReference type="GO" id="GO:0000976">
    <property type="term" value="F:transcription cis-regulatory region binding"/>
    <property type="evidence" value="ECO:0007669"/>
    <property type="project" value="UniProtKB-ARBA"/>
</dbReference>
<comment type="subcellular location">
    <subcellularLocation>
        <location evidence="1">Nucleus</location>
    </subcellularLocation>
</comment>
<organism evidence="10 11">
    <name type="scientific">Spirodela intermedia</name>
    <name type="common">Intermediate duckweed</name>
    <dbReference type="NCBI Taxonomy" id="51605"/>
    <lineage>
        <taxon>Eukaryota</taxon>
        <taxon>Viridiplantae</taxon>
        <taxon>Streptophyta</taxon>
        <taxon>Embryophyta</taxon>
        <taxon>Tracheophyta</taxon>
        <taxon>Spermatophyta</taxon>
        <taxon>Magnoliopsida</taxon>
        <taxon>Liliopsida</taxon>
        <taxon>Araceae</taxon>
        <taxon>Lemnoideae</taxon>
        <taxon>Spirodela</taxon>
    </lineage>
</organism>
<dbReference type="GO" id="GO:0003700">
    <property type="term" value="F:DNA-binding transcription factor activity"/>
    <property type="evidence" value="ECO:0007669"/>
    <property type="project" value="InterPro"/>
</dbReference>
<dbReference type="FunFam" id="1.20.5.170:FF:000020">
    <property type="entry name" value="BZIP transcription factor"/>
    <property type="match status" value="1"/>
</dbReference>
<dbReference type="Pfam" id="PF00170">
    <property type="entry name" value="bZIP_1"/>
    <property type="match status" value="1"/>
</dbReference>
<name>A0A7I8L1C4_SPIIN</name>
<evidence type="ECO:0000256" key="3">
    <source>
        <dbReference type="ARBA" id="ARBA00023015"/>
    </source>
</evidence>
<dbReference type="Proteomes" id="UP000663760">
    <property type="component" value="Chromosome 10"/>
</dbReference>
<feature type="region of interest" description="Disordered" evidence="7">
    <location>
        <begin position="115"/>
        <end position="263"/>
    </location>
</feature>
<dbReference type="PANTHER" id="PTHR45967">
    <property type="entry name" value="G-BOX-BINDING FACTOR 3-RELATED"/>
    <property type="match status" value="1"/>
</dbReference>
<feature type="region of interest" description="Disordered" evidence="7">
    <location>
        <begin position="367"/>
        <end position="411"/>
    </location>
</feature>
<dbReference type="Pfam" id="PF07777">
    <property type="entry name" value="MFMR"/>
    <property type="match status" value="1"/>
</dbReference>
<dbReference type="InterPro" id="IPR044827">
    <property type="entry name" value="GBF-like"/>
</dbReference>